<accession>Q2HCY5</accession>
<protein>
    <recommendedName>
        <fullName evidence="5">Protein phosphatase 4 core regulatory subunit R2</fullName>
    </recommendedName>
</protein>
<dbReference type="GeneID" id="4386450"/>
<dbReference type="VEuPathDB" id="FungiDB:CHGG_01919"/>
<feature type="compositionally biased region" description="Low complexity" evidence="2">
    <location>
        <begin position="308"/>
        <end position="324"/>
    </location>
</feature>
<feature type="compositionally biased region" description="Acidic residues" evidence="2">
    <location>
        <begin position="578"/>
        <end position="595"/>
    </location>
</feature>
<proteinExistence type="inferred from homology"/>
<feature type="compositionally biased region" description="Basic and acidic residues" evidence="2">
    <location>
        <begin position="749"/>
        <end position="760"/>
    </location>
</feature>
<evidence type="ECO:0000256" key="2">
    <source>
        <dbReference type="SAM" id="MobiDB-lite"/>
    </source>
</evidence>
<feature type="region of interest" description="Disordered" evidence="2">
    <location>
        <begin position="444"/>
        <end position="493"/>
    </location>
</feature>
<dbReference type="eggNOG" id="ENOG502SBSZ">
    <property type="taxonomic scope" value="Eukaryota"/>
</dbReference>
<feature type="compositionally biased region" description="Pro residues" evidence="2">
    <location>
        <begin position="244"/>
        <end position="258"/>
    </location>
</feature>
<gene>
    <name evidence="3" type="ORF">CHGG_01919</name>
</gene>
<comment type="similarity">
    <text evidence="1">Belongs to the PPP4R2 family.</text>
</comment>
<feature type="compositionally biased region" description="Low complexity" evidence="2">
    <location>
        <begin position="471"/>
        <end position="487"/>
    </location>
</feature>
<feature type="compositionally biased region" description="Polar residues" evidence="2">
    <location>
        <begin position="295"/>
        <end position="307"/>
    </location>
</feature>
<feature type="compositionally biased region" description="Low complexity" evidence="2">
    <location>
        <begin position="189"/>
        <end position="203"/>
    </location>
</feature>
<dbReference type="OMA" id="WSAESIS"/>
<dbReference type="GO" id="GO:0030289">
    <property type="term" value="C:protein phosphatase 4 complex"/>
    <property type="evidence" value="ECO:0007669"/>
    <property type="project" value="InterPro"/>
</dbReference>
<dbReference type="OrthoDB" id="341898at2759"/>
<feature type="compositionally biased region" description="Basic and acidic residues" evidence="2">
    <location>
        <begin position="705"/>
        <end position="721"/>
    </location>
</feature>
<organism evidence="3 4">
    <name type="scientific">Chaetomium globosum (strain ATCC 6205 / CBS 148.51 / DSM 1962 / NBRC 6347 / NRRL 1970)</name>
    <name type="common">Soil fungus</name>
    <dbReference type="NCBI Taxonomy" id="306901"/>
    <lineage>
        <taxon>Eukaryota</taxon>
        <taxon>Fungi</taxon>
        <taxon>Dikarya</taxon>
        <taxon>Ascomycota</taxon>
        <taxon>Pezizomycotina</taxon>
        <taxon>Sordariomycetes</taxon>
        <taxon>Sordariomycetidae</taxon>
        <taxon>Sordariales</taxon>
        <taxon>Chaetomiaceae</taxon>
        <taxon>Chaetomium</taxon>
    </lineage>
</organism>
<dbReference type="EMBL" id="CH408029">
    <property type="protein sequence ID" value="EAQ93684.1"/>
    <property type="molecule type" value="Genomic_DNA"/>
</dbReference>
<evidence type="ECO:0000256" key="1">
    <source>
        <dbReference type="ARBA" id="ARBA00009207"/>
    </source>
</evidence>
<feature type="compositionally biased region" description="Polar residues" evidence="2">
    <location>
        <begin position="731"/>
        <end position="740"/>
    </location>
</feature>
<dbReference type="InParanoid" id="Q2HCY5"/>
<feature type="compositionally biased region" description="Low complexity" evidence="2">
    <location>
        <begin position="644"/>
        <end position="656"/>
    </location>
</feature>
<evidence type="ECO:0000313" key="3">
    <source>
        <dbReference type="EMBL" id="EAQ93684.1"/>
    </source>
</evidence>
<dbReference type="AlphaFoldDB" id="Q2HCY5"/>
<name>Q2HCY5_CHAGB</name>
<feature type="compositionally biased region" description="Polar residues" evidence="2">
    <location>
        <begin position="614"/>
        <end position="629"/>
    </location>
</feature>
<feature type="compositionally biased region" description="Polar residues" evidence="2">
    <location>
        <begin position="276"/>
        <end position="286"/>
    </location>
</feature>
<dbReference type="GO" id="GO:0019888">
    <property type="term" value="F:protein phosphatase regulator activity"/>
    <property type="evidence" value="ECO:0007669"/>
    <property type="project" value="InterPro"/>
</dbReference>
<evidence type="ECO:0008006" key="5">
    <source>
        <dbReference type="Google" id="ProtNLM"/>
    </source>
</evidence>
<dbReference type="GO" id="GO:0005737">
    <property type="term" value="C:cytoplasm"/>
    <property type="evidence" value="ECO:0007669"/>
    <property type="project" value="TreeGrafter"/>
</dbReference>
<feature type="compositionally biased region" description="Low complexity" evidence="2">
    <location>
        <begin position="558"/>
        <end position="571"/>
    </location>
</feature>
<dbReference type="RefSeq" id="XP_001221140.1">
    <property type="nucleotide sequence ID" value="XM_001221139.1"/>
</dbReference>
<sequence>MVEQWPSASLPMPTDFRRCDQRCSSVRSRGDFALNSGGRGQAETRRGVGMFEGHRKDLACWVCQESLQRAVRSVTGRGTAGWSSEDSMKTKREIGKMAKMGTSNDKRSDEKKEGTQDMALRSGMLQAGLGFGSWSAESISPFSPAPRGSARLMDQGEALGVISLSARTTAGLRSSKLTMGSSDAPRYAGSNTGSNSGSNSGLGQAPSFFAEIPLRKIKKRQKSKEGKEKRTATGNIAHTEFPIPNIPPPAQPARPPSPRFLAPLPSSDPFDAPDQVETSSSQGTNKENTDPYLPSATTGASASTNVAPGSSTPTQQPTSTDSLPKPIADMLDEILSILRTNFPQYPPHTVQRLSELVLRPRQHYRHLVPYLHALDRVVHVTSGANVYPLPPALPDVGAMSLLANGAGGGSAGNLSIDTAAANSLGSDEALGGALLTPIPWLTRRANGSGSEDGSEVGGSSPLSAGENPERQFQAQHQQQQQQQQQQQRPGGHIEGRVRTESTETIEGPNGIGSIETVSVSVNGIPSTGAGVALLTQRSVTQGELLRQEQRAGLVPLNQLNRQQQPSQQQTQGDSGATTEEDATMTEGTAEEEEEETPHARGPEEIGAADMGPQSAATTNYIATGGSPMNVQGLDMEAAVGRRVQPASPQQQQQAGDDQGGETTPKREAGDSPEAASPAKRRKDDEPQDQNQNQDPDPKNTTTEPQPKDEDTTASEPKRDAEGDVVLPDAAASTTEASSGQPKFATKSADGGKENTEKDDGAGSSGDGGSATKPDTASAPKTEELDRWV</sequence>
<dbReference type="HOGENOM" id="CLU_356009_0_0_1"/>
<dbReference type="InterPro" id="IPR015267">
    <property type="entry name" value="PPP4R2"/>
</dbReference>
<reference evidence="4" key="1">
    <citation type="journal article" date="2015" name="Genome Announc.">
        <title>Draft genome sequence of the cellulolytic fungus Chaetomium globosum.</title>
        <authorList>
            <person name="Cuomo C.A."/>
            <person name="Untereiner W.A."/>
            <person name="Ma L.-J."/>
            <person name="Grabherr M."/>
            <person name="Birren B.W."/>
        </authorList>
    </citation>
    <scope>NUCLEOTIDE SEQUENCE [LARGE SCALE GENOMIC DNA]</scope>
    <source>
        <strain evidence="4">ATCC 6205 / CBS 148.51 / DSM 1962 / NBRC 6347 / NRRL 1970</strain>
    </source>
</reference>
<dbReference type="PANTHER" id="PTHR16487:SF0">
    <property type="entry name" value="PROTEIN PHOSPHATASE 4 REGULATORY SUBUNIT 2-RELATED"/>
    <property type="match status" value="1"/>
</dbReference>
<dbReference type="GO" id="GO:0005634">
    <property type="term" value="C:nucleus"/>
    <property type="evidence" value="ECO:0007669"/>
    <property type="project" value="TreeGrafter"/>
</dbReference>
<keyword evidence="4" id="KW-1185">Reference proteome</keyword>
<dbReference type="Proteomes" id="UP000001056">
    <property type="component" value="Unassembled WGS sequence"/>
</dbReference>
<dbReference type="PANTHER" id="PTHR16487">
    <property type="entry name" value="PPP4R2-RELATED PROTEIN"/>
    <property type="match status" value="1"/>
</dbReference>
<feature type="region of interest" description="Disordered" evidence="2">
    <location>
        <begin position="174"/>
        <end position="325"/>
    </location>
</feature>
<feature type="region of interest" description="Disordered" evidence="2">
    <location>
        <begin position="556"/>
        <end position="788"/>
    </location>
</feature>
<evidence type="ECO:0000313" key="4">
    <source>
        <dbReference type="Proteomes" id="UP000001056"/>
    </source>
</evidence>